<organism evidence="4 5">
    <name type="scientific">Macrosiphum euphorbiae</name>
    <name type="common">potato aphid</name>
    <dbReference type="NCBI Taxonomy" id="13131"/>
    <lineage>
        <taxon>Eukaryota</taxon>
        <taxon>Metazoa</taxon>
        <taxon>Ecdysozoa</taxon>
        <taxon>Arthropoda</taxon>
        <taxon>Hexapoda</taxon>
        <taxon>Insecta</taxon>
        <taxon>Pterygota</taxon>
        <taxon>Neoptera</taxon>
        <taxon>Paraneoptera</taxon>
        <taxon>Hemiptera</taxon>
        <taxon>Sternorrhyncha</taxon>
        <taxon>Aphidomorpha</taxon>
        <taxon>Aphidoidea</taxon>
        <taxon>Aphididae</taxon>
        <taxon>Macrosiphini</taxon>
        <taxon>Macrosiphum</taxon>
    </lineage>
</organism>
<dbReference type="GO" id="GO:0003824">
    <property type="term" value="F:catalytic activity"/>
    <property type="evidence" value="ECO:0007669"/>
    <property type="project" value="InterPro"/>
</dbReference>
<evidence type="ECO:0008006" key="6">
    <source>
        <dbReference type="Google" id="ProtNLM"/>
    </source>
</evidence>
<evidence type="ECO:0000259" key="3">
    <source>
        <dbReference type="PROSITE" id="PS51084"/>
    </source>
</evidence>
<dbReference type="Gene3D" id="3.30.428.10">
    <property type="entry name" value="HIT-like"/>
    <property type="match status" value="2"/>
</dbReference>
<gene>
    <name evidence="4" type="ORF">MEUPH1_LOCUS10666</name>
</gene>
<feature type="domain" description="CN hydrolase" evidence="2">
    <location>
        <begin position="1"/>
        <end position="93"/>
    </location>
</feature>
<name>A0AAV0WGA0_9HEMI</name>
<dbReference type="Proteomes" id="UP001160148">
    <property type="component" value="Unassembled WGS sequence"/>
</dbReference>
<reference evidence="4 5" key="1">
    <citation type="submission" date="2023-01" db="EMBL/GenBank/DDBJ databases">
        <authorList>
            <person name="Whitehead M."/>
        </authorList>
    </citation>
    <scope>NUCLEOTIDE SEQUENCE [LARGE SCALE GENOMIC DNA]</scope>
</reference>
<dbReference type="EMBL" id="CARXXK010000002">
    <property type="protein sequence ID" value="CAI6354707.1"/>
    <property type="molecule type" value="Genomic_DNA"/>
</dbReference>
<evidence type="ECO:0000313" key="5">
    <source>
        <dbReference type="Proteomes" id="UP001160148"/>
    </source>
</evidence>
<dbReference type="SUPFAM" id="SSF54197">
    <property type="entry name" value="HIT-like"/>
    <property type="match status" value="1"/>
</dbReference>
<dbReference type="PANTHER" id="PTHR23088:SF27">
    <property type="entry name" value="DEAMINATED GLUTATHIONE AMIDASE"/>
    <property type="match status" value="1"/>
</dbReference>
<dbReference type="InterPro" id="IPR011146">
    <property type="entry name" value="HIT-like"/>
</dbReference>
<dbReference type="Pfam" id="PF01230">
    <property type="entry name" value="HIT"/>
    <property type="match status" value="1"/>
</dbReference>
<dbReference type="InterPro" id="IPR036526">
    <property type="entry name" value="C-N_Hydrolase_sf"/>
</dbReference>
<dbReference type="AlphaFoldDB" id="A0AAV0WGA0"/>
<dbReference type="SUPFAM" id="SSF56317">
    <property type="entry name" value="Carbon-nitrogen hydrolase"/>
    <property type="match status" value="1"/>
</dbReference>
<evidence type="ECO:0000313" key="4">
    <source>
        <dbReference type="EMBL" id="CAI6354707.1"/>
    </source>
</evidence>
<feature type="short sequence motif" description="Histidine triad motif" evidence="1">
    <location>
        <begin position="206"/>
        <end position="210"/>
    </location>
</feature>
<proteinExistence type="predicted"/>
<dbReference type="Gene3D" id="3.60.110.10">
    <property type="entry name" value="Carbon-nitrogen hydrolase"/>
    <property type="match status" value="1"/>
</dbReference>
<feature type="domain" description="HIT" evidence="3">
    <location>
        <begin position="200"/>
        <end position="221"/>
    </location>
</feature>
<dbReference type="InterPro" id="IPR003010">
    <property type="entry name" value="C-N_Hydrolase"/>
</dbReference>
<protein>
    <recommendedName>
        <fullName evidence="6">Bis(5'-adenosyl)-triphosphatase</fullName>
    </recommendedName>
</protein>
<dbReference type="InterPro" id="IPR036265">
    <property type="entry name" value="HIT-like_sf"/>
</dbReference>
<evidence type="ECO:0000256" key="1">
    <source>
        <dbReference type="PROSITE-ProRule" id="PRU00464"/>
    </source>
</evidence>
<accession>A0AAV0WGA0</accession>
<sequence length="256" mass="28817">MRFSQMAIALAENGADILTYPSAFFFGTGAYHWEILLRARAIETQCYVIAAAQTGNHSSARKSWGHSLVVDPLGTVIAQCSEEPGFVLAPIDLSLIKSIRQSMPLECHRRYDIYPKMISSTLCRTKSIEDFNEFKFGSSIVKGLQVFYKTELSLAFTNIKCVLPGHVLVAPLRAVEILTDLSNYEVVLLFLAVKKDGPHAGQTIKHVHVHIIPRKSGDFLVNDDIYRKLQNEKYCTDPMRSYDEMAQEAKLLRSLF</sequence>
<comment type="caution">
    <text evidence="4">The sequence shown here is derived from an EMBL/GenBank/DDBJ whole genome shotgun (WGS) entry which is preliminary data.</text>
</comment>
<dbReference type="PANTHER" id="PTHR23088">
    <property type="entry name" value="NITRILASE-RELATED"/>
    <property type="match status" value="1"/>
</dbReference>
<dbReference type="PROSITE" id="PS50263">
    <property type="entry name" value="CN_HYDROLASE"/>
    <property type="match status" value="1"/>
</dbReference>
<dbReference type="Pfam" id="PF00795">
    <property type="entry name" value="CN_hydrolase"/>
    <property type="match status" value="1"/>
</dbReference>
<keyword evidence="5" id="KW-1185">Reference proteome</keyword>
<dbReference type="PROSITE" id="PS51084">
    <property type="entry name" value="HIT_2"/>
    <property type="match status" value="1"/>
</dbReference>
<evidence type="ECO:0000259" key="2">
    <source>
        <dbReference type="PROSITE" id="PS50263"/>
    </source>
</evidence>